<dbReference type="PANTHER" id="PTHR46601:SF1">
    <property type="entry name" value="ADF-H DOMAIN-CONTAINING PROTEIN"/>
    <property type="match status" value="1"/>
</dbReference>
<dbReference type="OrthoDB" id="10065669at2759"/>
<accession>A0A8S3Q2D4</accession>
<proteinExistence type="predicted"/>
<feature type="region of interest" description="Disordered" evidence="1">
    <location>
        <begin position="186"/>
        <end position="238"/>
    </location>
</feature>
<protein>
    <submittedName>
        <fullName evidence="2">Uncharacterized protein</fullName>
    </submittedName>
</protein>
<evidence type="ECO:0000256" key="1">
    <source>
        <dbReference type="SAM" id="MobiDB-lite"/>
    </source>
</evidence>
<sequence>MIKTKVLTRKEREKLRHITGEKNKDTDPVVSTQKHKNNLDFGFPVDYFYGSCHGKGPSEGAGAVVKSVVEELFLWNKFAINNARDLYDFSKKIEIDSDDHIHYKRSLFLVENVQRDRPNRIIAKTLVGTRKLQCVRTVLPMTIETRNVTCFVRVVLLLMENVETQIMWRNGKNNILMVGIKDKVEEDEDKDKVEEDEDKVEDEDKDRVEVDKVLEDKEKVERGRGQGGKGRGRGIRQGGRGKCLSAGEVLELRDAESNQSHYEESIGIENEESISNEERDCYLGMKNNTYVDEWVEQTLTNDLEKLNQKSKSKKQKVRYRITPAVARRILREIHLILLNLEHMVMQELIFALSSILKCRIFAIYPQKKTVVEIILTKFAKDDRI</sequence>
<dbReference type="Proteomes" id="UP000683360">
    <property type="component" value="Unassembled WGS sequence"/>
</dbReference>
<reference evidence="2" key="1">
    <citation type="submission" date="2021-03" db="EMBL/GenBank/DDBJ databases">
        <authorList>
            <person name="Bekaert M."/>
        </authorList>
    </citation>
    <scope>NUCLEOTIDE SEQUENCE</scope>
</reference>
<name>A0A8S3Q2D4_MYTED</name>
<evidence type="ECO:0000313" key="3">
    <source>
        <dbReference type="Proteomes" id="UP000683360"/>
    </source>
</evidence>
<keyword evidence="3" id="KW-1185">Reference proteome</keyword>
<gene>
    <name evidence="2" type="ORF">MEDL_3728</name>
</gene>
<dbReference type="PANTHER" id="PTHR46601">
    <property type="entry name" value="ULP_PROTEASE DOMAIN-CONTAINING PROTEIN"/>
    <property type="match status" value="1"/>
</dbReference>
<dbReference type="AlphaFoldDB" id="A0A8S3Q2D4"/>
<feature type="compositionally biased region" description="Gly residues" evidence="1">
    <location>
        <begin position="225"/>
        <end position="238"/>
    </location>
</feature>
<organism evidence="2 3">
    <name type="scientific">Mytilus edulis</name>
    <name type="common">Blue mussel</name>
    <dbReference type="NCBI Taxonomy" id="6550"/>
    <lineage>
        <taxon>Eukaryota</taxon>
        <taxon>Metazoa</taxon>
        <taxon>Spiralia</taxon>
        <taxon>Lophotrochozoa</taxon>
        <taxon>Mollusca</taxon>
        <taxon>Bivalvia</taxon>
        <taxon>Autobranchia</taxon>
        <taxon>Pteriomorphia</taxon>
        <taxon>Mytilida</taxon>
        <taxon>Mytiloidea</taxon>
        <taxon>Mytilidae</taxon>
        <taxon>Mytilinae</taxon>
        <taxon>Mytilus</taxon>
    </lineage>
</organism>
<feature type="compositionally biased region" description="Basic and acidic residues" evidence="1">
    <location>
        <begin position="205"/>
        <end position="224"/>
    </location>
</feature>
<feature type="compositionally biased region" description="Acidic residues" evidence="1">
    <location>
        <begin position="186"/>
        <end position="204"/>
    </location>
</feature>
<evidence type="ECO:0000313" key="2">
    <source>
        <dbReference type="EMBL" id="CAG2188302.1"/>
    </source>
</evidence>
<comment type="caution">
    <text evidence="2">The sequence shown here is derived from an EMBL/GenBank/DDBJ whole genome shotgun (WGS) entry which is preliminary data.</text>
</comment>
<dbReference type="EMBL" id="CAJPWZ010000212">
    <property type="protein sequence ID" value="CAG2188302.1"/>
    <property type="molecule type" value="Genomic_DNA"/>
</dbReference>